<dbReference type="EMBL" id="NIVC01001735">
    <property type="protein sequence ID" value="PAA64607.1"/>
    <property type="molecule type" value="Genomic_DNA"/>
</dbReference>
<feature type="region of interest" description="Disordered" evidence="2">
    <location>
        <begin position="334"/>
        <end position="356"/>
    </location>
</feature>
<proteinExistence type="predicted"/>
<feature type="region of interest" description="Disordered" evidence="2">
    <location>
        <begin position="480"/>
        <end position="549"/>
    </location>
</feature>
<dbReference type="GO" id="GO:0008285">
    <property type="term" value="P:negative regulation of cell population proliferation"/>
    <property type="evidence" value="ECO:0007669"/>
    <property type="project" value="TreeGrafter"/>
</dbReference>
<dbReference type="GO" id="GO:0032007">
    <property type="term" value="P:negative regulation of TOR signaling"/>
    <property type="evidence" value="ECO:0007669"/>
    <property type="project" value="TreeGrafter"/>
</dbReference>
<dbReference type="GO" id="GO:0051726">
    <property type="term" value="P:regulation of cell cycle"/>
    <property type="evidence" value="ECO:0007669"/>
    <property type="project" value="TreeGrafter"/>
</dbReference>
<feature type="coiled-coil region" evidence="1">
    <location>
        <begin position="825"/>
        <end position="859"/>
    </location>
</feature>
<evidence type="ECO:0000256" key="1">
    <source>
        <dbReference type="SAM" id="Coils"/>
    </source>
</evidence>
<evidence type="ECO:0000313" key="4">
    <source>
        <dbReference type="Proteomes" id="UP000215902"/>
    </source>
</evidence>
<dbReference type="Pfam" id="PF04388">
    <property type="entry name" value="Hamartin"/>
    <property type="match status" value="2"/>
</dbReference>
<feature type="coiled-coil region" evidence="1">
    <location>
        <begin position="707"/>
        <end position="790"/>
    </location>
</feature>
<accession>A0A267EUP6</accession>
<organism evidence="3 4">
    <name type="scientific">Macrostomum lignano</name>
    <dbReference type="NCBI Taxonomy" id="282301"/>
    <lineage>
        <taxon>Eukaryota</taxon>
        <taxon>Metazoa</taxon>
        <taxon>Spiralia</taxon>
        <taxon>Lophotrochozoa</taxon>
        <taxon>Platyhelminthes</taxon>
        <taxon>Rhabditophora</taxon>
        <taxon>Macrostomorpha</taxon>
        <taxon>Macrostomida</taxon>
        <taxon>Macrostomidae</taxon>
        <taxon>Macrostomum</taxon>
    </lineage>
</organism>
<dbReference type="InterPro" id="IPR007483">
    <property type="entry name" value="Hamartin"/>
</dbReference>
<dbReference type="AlphaFoldDB" id="A0A267EUP6"/>
<keyword evidence="1" id="KW-0175">Coiled coil</keyword>
<dbReference type="GO" id="GO:0033596">
    <property type="term" value="C:TSC1-TSC2 complex"/>
    <property type="evidence" value="ECO:0007669"/>
    <property type="project" value="TreeGrafter"/>
</dbReference>
<sequence>QGDKTVTMATYHDATNLIALLHSSDIQTVRETESFLREHLQIGKDSSGLVCALVDDYIVAQDECTLSLLGLVEDPLDKDLSDRIAEHLRADSSRVHAMNLLGRLVQRQPLWLSSIFSNGLFQTLLRLLLKCDPPADLPFAISGGLLLCTLVPLSAGCLTPHLSDICSLLVRMAAAASRRSVDPPPSPSTAAPPTSVAVTAASTDDLPLLHLHATVYALFNRLYAIFPNYLLDYLRSQLKRNSREFAPLFNSIFRDLLSRVRAHPLLVAGTKDAELQAQRWRRVTSADLMLECGRYCLDLVETTAGEAGIQLAATCRQLEQQQQQAVSEEARDLLASSQLGQSQSHQLQTSGADAGVDSNAAAAPATAAADADAQDELMLQQVLPEDGTFPSKESFLCSSLVRRVRTRLYTHQPGSADPYSAELAVSPIVSASASSAGGQLWLRQLQQQQQSLAHRHRKLPLPGQRRRSLSSPALLDVELASQEQQNHHQQQQQRQIRFSGKENKKAAADVDDGRAQPSNKSNESDRATEQSTDCGASSNGLQLRPPPAVLSRDSQSYAELFLSALPMFPLAKCPECGHVSAGPHLYCQPAAACSQPLPQCLSLAPADLLDAAVICSAELHQLFLEQRQIKQNTGKAAEPSNLEQQLRAQLLQSRCLLMYERHRRELHAQRNRRLLARLVRLRSLEAEAEDARRLGRSKILQRVDELESCLLNERAEWQRERAELLEQAESARRLADERAREAAASKDKARSAADLCQDLRRLLEEERNQRMRAQARLENAELELLACKSDGETAQAAGRQLQEAQRRLLVLGDLLAKSETSLRQRDAQLDELRFLRLHAERLEKRSITMETELDQLHQLLGSNPRSPDPQRLVDDSLTQQAAIATADATEELAQLRRENAELKRRLAQRDLDADLLAVSRIAGPAASDCSCCPLVRMTNSLTGSLRITCDLTESLRITCDLTESLRITCDLTESLRFTCDLTESLRITCESCNFLANNLCLFFSGCL</sequence>
<evidence type="ECO:0008006" key="5">
    <source>
        <dbReference type="Google" id="ProtNLM"/>
    </source>
</evidence>
<keyword evidence="4" id="KW-1185">Reference proteome</keyword>
<protein>
    <recommendedName>
        <fullName evidence="5">Hamartin</fullName>
    </recommendedName>
</protein>
<feature type="coiled-coil region" evidence="1">
    <location>
        <begin position="885"/>
        <end position="912"/>
    </location>
</feature>
<reference evidence="3 4" key="1">
    <citation type="submission" date="2017-06" db="EMBL/GenBank/DDBJ databases">
        <title>A platform for efficient transgenesis in Macrostomum lignano, a flatworm model organism for stem cell research.</title>
        <authorList>
            <person name="Berezikov E."/>
        </authorList>
    </citation>
    <scope>NUCLEOTIDE SEQUENCE [LARGE SCALE GENOMIC DNA]</scope>
    <source>
        <strain evidence="3">DV1</strain>
        <tissue evidence="3">Whole organism</tissue>
    </source>
</reference>
<comment type="caution">
    <text evidence="3">The sequence shown here is derived from an EMBL/GenBank/DDBJ whole genome shotgun (WGS) entry which is preliminary data.</text>
</comment>
<feature type="compositionally biased region" description="Low complexity" evidence="2">
    <location>
        <begin position="482"/>
        <end position="495"/>
    </location>
</feature>
<feature type="compositionally biased region" description="Basic and acidic residues" evidence="2">
    <location>
        <begin position="499"/>
        <end position="514"/>
    </location>
</feature>
<dbReference type="STRING" id="282301.A0A267EUP6"/>
<dbReference type="OrthoDB" id="6022054at2759"/>
<dbReference type="PANTHER" id="PTHR15154:SF2">
    <property type="entry name" value="HAMARTIN"/>
    <property type="match status" value="1"/>
</dbReference>
<name>A0A267EUP6_9PLAT</name>
<dbReference type="Proteomes" id="UP000215902">
    <property type="component" value="Unassembled WGS sequence"/>
</dbReference>
<dbReference type="PANTHER" id="PTHR15154">
    <property type="entry name" value="HAMARTIN"/>
    <property type="match status" value="1"/>
</dbReference>
<evidence type="ECO:0000313" key="3">
    <source>
        <dbReference type="EMBL" id="PAA64607.1"/>
    </source>
</evidence>
<feature type="non-terminal residue" evidence="3">
    <location>
        <position position="1"/>
    </location>
</feature>
<evidence type="ECO:0000256" key="2">
    <source>
        <dbReference type="SAM" id="MobiDB-lite"/>
    </source>
</evidence>
<feature type="compositionally biased region" description="Polar residues" evidence="2">
    <location>
        <begin position="529"/>
        <end position="541"/>
    </location>
</feature>
<gene>
    <name evidence="3" type="ORF">BOX15_Mlig000736g2</name>
</gene>